<keyword evidence="2" id="KW-1185">Reference proteome</keyword>
<dbReference type="AlphaFoldDB" id="A0A1E8GQN6"/>
<evidence type="ECO:0008006" key="3">
    <source>
        <dbReference type="Google" id="ProtNLM"/>
    </source>
</evidence>
<organism evidence="1 2">
    <name type="scientific">Floricoccus tropicus</name>
    <dbReference type="NCBI Taxonomy" id="1859473"/>
    <lineage>
        <taxon>Bacteria</taxon>
        <taxon>Bacillati</taxon>
        <taxon>Bacillota</taxon>
        <taxon>Bacilli</taxon>
        <taxon>Lactobacillales</taxon>
        <taxon>Streptococcaceae</taxon>
        <taxon>Floricoccus</taxon>
    </lineage>
</organism>
<reference evidence="2" key="1">
    <citation type="submission" date="2016-09" db="EMBL/GenBank/DDBJ databases">
        <title>Draft genome sequence of a novel species of the family Streptococcaceae isolated from flowers.</title>
        <authorList>
            <person name="Chuah L.-O."/>
            <person name="Yap K.-P."/>
            <person name="Thong K.L."/>
            <person name="Liong M.T."/>
            <person name="Ahmad R."/>
            <person name="Rusul G."/>
        </authorList>
    </citation>
    <scope>NUCLEOTIDE SEQUENCE [LARGE SCALE GENOMIC DNA]</scope>
    <source>
        <strain evidence="2">DF1</strain>
    </source>
</reference>
<gene>
    <name evidence="1" type="ORF">BG261_01330</name>
</gene>
<proteinExistence type="predicted"/>
<dbReference type="RefSeq" id="WP_070791382.1">
    <property type="nucleotide sequence ID" value="NZ_MKIR01000001.1"/>
</dbReference>
<dbReference type="Proteomes" id="UP000178622">
    <property type="component" value="Unassembled WGS sequence"/>
</dbReference>
<dbReference type="OrthoDB" id="2194986at2"/>
<sequence>MKNVLDIYLKENGKDRSQLMERLNVSKKSLAEIGKTDPESYSADTIVAIAKEMAVAPGIALDRMLEIRDTDIFYHVKSIDELKQKVKEQEDEFILEGDFSDLFNSPSKIENFEKKYDSYYNNVYPRRKTFLTNSQELGMILKVFSPTEGMIQSMILQEKILYLYMIKILNKNQLFFRLRQLDY</sequence>
<dbReference type="EMBL" id="MKIR01000001">
    <property type="protein sequence ID" value="OFI50544.1"/>
    <property type="molecule type" value="Genomic_DNA"/>
</dbReference>
<accession>A0A1E8GQN6</accession>
<name>A0A1E8GQN6_9LACT</name>
<dbReference type="STRING" id="1859473.BG261_01330"/>
<protein>
    <recommendedName>
        <fullName evidence="3">HTH cro/C1-type domain-containing protein</fullName>
    </recommendedName>
</protein>
<evidence type="ECO:0000313" key="1">
    <source>
        <dbReference type="EMBL" id="OFI50544.1"/>
    </source>
</evidence>
<evidence type="ECO:0000313" key="2">
    <source>
        <dbReference type="Proteomes" id="UP000178622"/>
    </source>
</evidence>
<comment type="caution">
    <text evidence="1">The sequence shown here is derived from an EMBL/GenBank/DDBJ whole genome shotgun (WGS) entry which is preliminary data.</text>
</comment>